<dbReference type="Proteomes" id="UP000323917">
    <property type="component" value="Chromosome"/>
</dbReference>
<organism evidence="2 3">
    <name type="scientific">Bythopirellula goksoeyrii</name>
    <dbReference type="NCBI Taxonomy" id="1400387"/>
    <lineage>
        <taxon>Bacteria</taxon>
        <taxon>Pseudomonadati</taxon>
        <taxon>Planctomycetota</taxon>
        <taxon>Planctomycetia</taxon>
        <taxon>Pirellulales</taxon>
        <taxon>Lacipirellulaceae</taxon>
        <taxon>Bythopirellula</taxon>
    </lineage>
</organism>
<accession>A0A5B9QC09</accession>
<dbReference type="OrthoDB" id="289890at2"/>
<sequence length="74" mass="8601">MSISIESSSIEQQSIPSALLNEHQVCRYLGNVSAKHLYNLRKRGDLPFVSVGRRILYSRIALDRWIEERQQQSK</sequence>
<name>A0A5B9QC09_9BACT</name>
<dbReference type="EMBL" id="CP042913">
    <property type="protein sequence ID" value="QEG35115.1"/>
    <property type="molecule type" value="Genomic_DNA"/>
</dbReference>
<feature type="domain" description="Helix-turn-helix" evidence="1">
    <location>
        <begin position="24"/>
        <end position="69"/>
    </location>
</feature>
<dbReference type="InterPro" id="IPR009061">
    <property type="entry name" value="DNA-bd_dom_put_sf"/>
</dbReference>
<proteinExistence type="predicted"/>
<dbReference type="AlphaFoldDB" id="A0A5B9QC09"/>
<dbReference type="SUPFAM" id="SSF46955">
    <property type="entry name" value="Putative DNA-binding domain"/>
    <property type="match status" value="1"/>
</dbReference>
<reference evidence="2 3" key="1">
    <citation type="submission" date="2019-08" db="EMBL/GenBank/DDBJ databases">
        <title>Deep-cultivation of Planctomycetes and their phenomic and genomic characterization uncovers novel biology.</title>
        <authorList>
            <person name="Wiegand S."/>
            <person name="Jogler M."/>
            <person name="Boedeker C."/>
            <person name="Pinto D."/>
            <person name="Vollmers J."/>
            <person name="Rivas-Marin E."/>
            <person name="Kohn T."/>
            <person name="Peeters S.H."/>
            <person name="Heuer A."/>
            <person name="Rast P."/>
            <person name="Oberbeckmann S."/>
            <person name="Bunk B."/>
            <person name="Jeske O."/>
            <person name="Meyerdierks A."/>
            <person name="Storesund J.E."/>
            <person name="Kallscheuer N."/>
            <person name="Luecker S."/>
            <person name="Lage O.M."/>
            <person name="Pohl T."/>
            <person name="Merkel B.J."/>
            <person name="Hornburger P."/>
            <person name="Mueller R.-W."/>
            <person name="Bruemmer F."/>
            <person name="Labrenz M."/>
            <person name="Spormann A.M."/>
            <person name="Op den Camp H."/>
            <person name="Overmann J."/>
            <person name="Amann R."/>
            <person name="Jetten M.S.M."/>
            <person name="Mascher T."/>
            <person name="Medema M.H."/>
            <person name="Devos D.P."/>
            <person name="Kaster A.-K."/>
            <person name="Ovreas L."/>
            <person name="Rohde M."/>
            <person name="Galperin M.Y."/>
            <person name="Jogler C."/>
        </authorList>
    </citation>
    <scope>NUCLEOTIDE SEQUENCE [LARGE SCALE GENOMIC DNA]</scope>
    <source>
        <strain evidence="2 3">Pr1d</strain>
    </source>
</reference>
<protein>
    <submittedName>
        <fullName evidence="2">Helix-turn-helix domain protein</fullName>
    </submittedName>
</protein>
<dbReference type="InterPro" id="IPR041657">
    <property type="entry name" value="HTH_17"/>
</dbReference>
<evidence type="ECO:0000313" key="2">
    <source>
        <dbReference type="EMBL" id="QEG35115.1"/>
    </source>
</evidence>
<dbReference type="Pfam" id="PF12728">
    <property type="entry name" value="HTH_17"/>
    <property type="match status" value="1"/>
</dbReference>
<keyword evidence="3" id="KW-1185">Reference proteome</keyword>
<dbReference type="RefSeq" id="WP_148073666.1">
    <property type="nucleotide sequence ID" value="NZ_CP042913.1"/>
</dbReference>
<gene>
    <name evidence="2" type="ORF">Pr1d_24060</name>
</gene>
<evidence type="ECO:0000259" key="1">
    <source>
        <dbReference type="Pfam" id="PF12728"/>
    </source>
</evidence>
<dbReference type="KEGG" id="bgok:Pr1d_24060"/>
<evidence type="ECO:0000313" key="3">
    <source>
        <dbReference type="Proteomes" id="UP000323917"/>
    </source>
</evidence>